<reference evidence="1 2" key="1">
    <citation type="submission" date="2020-08" db="EMBL/GenBank/DDBJ databases">
        <title>Sequencing the genomes of 1000 actinobacteria strains.</title>
        <authorList>
            <person name="Klenk H.-P."/>
        </authorList>
    </citation>
    <scope>NUCLEOTIDE SEQUENCE [LARGE SCALE GENOMIC DNA]</scope>
    <source>
        <strain evidence="1 2">DSM 43582</strain>
    </source>
</reference>
<gene>
    <name evidence="1" type="ORF">BJY24_005580</name>
</gene>
<evidence type="ECO:0000313" key="2">
    <source>
        <dbReference type="Proteomes" id="UP000540412"/>
    </source>
</evidence>
<dbReference type="InterPro" id="IPR011042">
    <property type="entry name" value="6-blade_b-propeller_TolB-like"/>
</dbReference>
<proteinExistence type="predicted"/>
<evidence type="ECO:0000313" key="1">
    <source>
        <dbReference type="EMBL" id="MBB5916668.1"/>
    </source>
</evidence>
<dbReference type="SUPFAM" id="SSF63829">
    <property type="entry name" value="Calcium-dependent phosphotriesterase"/>
    <property type="match status" value="1"/>
</dbReference>
<dbReference type="RefSeq" id="WP_157185800.1">
    <property type="nucleotide sequence ID" value="NZ_JACHIT010000002.1"/>
</dbReference>
<protein>
    <submittedName>
        <fullName evidence="1">Uncharacterized protein</fullName>
    </submittedName>
</protein>
<dbReference type="SUPFAM" id="SSF101898">
    <property type="entry name" value="NHL repeat"/>
    <property type="match status" value="1"/>
</dbReference>
<comment type="caution">
    <text evidence="1">The sequence shown here is derived from an EMBL/GenBank/DDBJ whole genome shotgun (WGS) entry which is preliminary data.</text>
</comment>
<name>A0A7W9UKK9_9NOCA</name>
<dbReference type="AlphaFoldDB" id="A0A7W9UKK9"/>
<organism evidence="1 2">
    <name type="scientific">Nocardia transvalensis</name>
    <dbReference type="NCBI Taxonomy" id="37333"/>
    <lineage>
        <taxon>Bacteria</taxon>
        <taxon>Bacillati</taxon>
        <taxon>Actinomycetota</taxon>
        <taxon>Actinomycetes</taxon>
        <taxon>Mycobacteriales</taxon>
        <taxon>Nocardiaceae</taxon>
        <taxon>Nocardia</taxon>
    </lineage>
</organism>
<dbReference type="Proteomes" id="UP000540412">
    <property type="component" value="Unassembled WGS sequence"/>
</dbReference>
<dbReference type="EMBL" id="JACHIT010000002">
    <property type="protein sequence ID" value="MBB5916668.1"/>
    <property type="molecule type" value="Genomic_DNA"/>
</dbReference>
<dbReference type="Gene3D" id="2.120.10.30">
    <property type="entry name" value="TolB, C-terminal domain"/>
    <property type="match status" value="1"/>
</dbReference>
<accession>A0A7W9UKK9</accession>
<keyword evidence="2" id="KW-1185">Reference proteome</keyword>
<sequence>MTTTVGPGGFTAVVGAVEVTGDSGVAPVGTAVTVAMVSTQLNASQAELADVIATPVSIRLGDGNMQPATPITLRYNLSGLAVDRLGGTMHRSVPQLLSQHEGDQTATWTDATWDPGTKVLTARLGQLSTIFPFEINWDQTSTWLGQKWGELTGTRYPKPGCAFTDYVDGATKYSLSRVNSPGVGAVPGTDDVVWPCLDRGSSGAARLTLHSNTSLVWDATTDPPIDGVINTDTIGTVDDVFNWMAGEIGAGLDGDATQILTGGSASFEASLPPSSATLTPNAGLTTFQILVTTMKLVTDRLTRGQPLTQIKPAGECVRQAMDLAGKNPSNVDDVLSSAQIVTQCLVSYAEQTGALTEKGSNVLALAHSVTELFARFDGQARGLVATISGPARLTITRSSTDGSGALEQVPLTGFANPSQLAIGPNGDLYLGSQTQGAKVVKYAPGSTTPIELPFAQLYYVVGIATDTAGAVYVADTPGGPASGHLVQKLGPGAASAVTVPYTQVQRLDDVAVDGQFNTYVLGKDPTAPESHARNRVEKIEAGTNTSTVLPFLQPNYPGRTEVAAGSGCLAASPDGVIYAGGNYDGETGGIADHGILRLDNGATVTVIPLFSNEIAQKCTTASNGDLFAIVSRHGPGGDFIDTALMRFSAGSTTGSVIPTNGLILSDVAVANSGDMYLTGRTSQDPSAVYRIAAGAY</sequence>